<accession>A0ABT6B8V9</accession>
<feature type="region of interest" description="Disordered" evidence="1">
    <location>
        <begin position="1"/>
        <end position="23"/>
    </location>
</feature>
<keyword evidence="2" id="KW-0472">Membrane</keyword>
<feature type="compositionally biased region" description="Pro residues" evidence="1">
    <location>
        <begin position="109"/>
        <end position="132"/>
    </location>
</feature>
<keyword evidence="4" id="KW-1185">Reference proteome</keyword>
<organism evidence="3 4">
    <name type="scientific">Luteibacter sahnii</name>
    <dbReference type="NCBI Taxonomy" id="3021977"/>
    <lineage>
        <taxon>Bacteria</taxon>
        <taxon>Pseudomonadati</taxon>
        <taxon>Pseudomonadota</taxon>
        <taxon>Gammaproteobacteria</taxon>
        <taxon>Lysobacterales</taxon>
        <taxon>Rhodanobacteraceae</taxon>
        <taxon>Luteibacter</taxon>
    </lineage>
</organism>
<protein>
    <submittedName>
        <fullName evidence="3">Uncharacterized protein</fullName>
    </submittedName>
</protein>
<dbReference type="EMBL" id="JARJJS010000001">
    <property type="protein sequence ID" value="MDF4024497.1"/>
    <property type="molecule type" value="Genomic_DNA"/>
</dbReference>
<reference evidence="3 4" key="1">
    <citation type="journal article" date="2024" name="Curr. Microbiol.">
        <title>Luteibacter sahnii sp. nov., A Novel Yellow-Colored Xanthomonadin Pigment Producing Probiotic Bacterium from Healthy Rice Seed Microbiome.</title>
        <authorList>
            <person name="Jaiswal G."/>
            <person name="Rana R."/>
            <person name="Nayak P.K."/>
            <person name="Chouhan R."/>
            <person name="Gandhi S.G."/>
            <person name="Patel H.K."/>
            <person name="Patil P.B."/>
        </authorList>
    </citation>
    <scope>NUCLEOTIDE SEQUENCE [LARGE SCALE GENOMIC DNA]</scope>
    <source>
        <strain evidence="3 4">PPL201</strain>
    </source>
</reference>
<comment type="caution">
    <text evidence="3">The sequence shown here is derived from an EMBL/GenBank/DDBJ whole genome shotgun (WGS) entry which is preliminary data.</text>
</comment>
<feature type="compositionally biased region" description="Low complexity" evidence="1">
    <location>
        <begin position="133"/>
        <end position="144"/>
    </location>
</feature>
<keyword evidence="2" id="KW-0812">Transmembrane</keyword>
<evidence type="ECO:0000313" key="4">
    <source>
        <dbReference type="Proteomes" id="UP001528850"/>
    </source>
</evidence>
<name>A0ABT6B8V9_9GAMM</name>
<sequence length="205" mass="21183">MSPPVPARGGGHRSAPRVTDAANRVARHRPVGRLLGGAAVVLALAAIVGLYLGRAPTPAPVPLVAPPVPKPAEAPPTANPVAVPHTSTEGAVSRPAPRRATPVRQAWTPSPPAPAVPPVPPEPAVPPMPTAPGAPHAPAQNAPRPIAPRAIDAAAPPSLAPDDQVAYIRHLLDTGRYAEARRVLNALRRTHPGYDLPQDLRDLAR</sequence>
<feature type="transmembrane region" description="Helical" evidence="2">
    <location>
        <begin position="34"/>
        <end position="53"/>
    </location>
</feature>
<evidence type="ECO:0000256" key="1">
    <source>
        <dbReference type="SAM" id="MobiDB-lite"/>
    </source>
</evidence>
<feature type="region of interest" description="Disordered" evidence="1">
    <location>
        <begin position="72"/>
        <end position="144"/>
    </location>
</feature>
<gene>
    <name evidence="3" type="ORF">P3W24_05930</name>
</gene>
<evidence type="ECO:0000313" key="3">
    <source>
        <dbReference type="EMBL" id="MDF4024497.1"/>
    </source>
</evidence>
<evidence type="ECO:0000256" key="2">
    <source>
        <dbReference type="SAM" id="Phobius"/>
    </source>
</evidence>
<dbReference type="Proteomes" id="UP001528850">
    <property type="component" value="Unassembled WGS sequence"/>
</dbReference>
<keyword evidence="2" id="KW-1133">Transmembrane helix</keyword>
<proteinExistence type="predicted"/>